<evidence type="ECO:0000256" key="5">
    <source>
        <dbReference type="ARBA" id="ARBA00023136"/>
    </source>
</evidence>
<feature type="transmembrane region" description="Helical" evidence="7">
    <location>
        <begin position="618"/>
        <end position="639"/>
    </location>
</feature>
<keyword evidence="10" id="KW-1185">Reference proteome</keyword>
<evidence type="ECO:0000256" key="6">
    <source>
        <dbReference type="SAM" id="MobiDB-lite"/>
    </source>
</evidence>
<feature type="domain" description="SSD" evidence="8">
    <location>
        <begin position="210"/>
        <end position="335"/>
    </location>
</feature>
<evidence type="ECO:0000256" key="2">
    <source>
        <dbReference type="ARBA" id="ARBA00022475"/>
    </source>
</evidence>
<keyword evidence="2" id="KW-1003">Cell membrane</keyword>
<dbReference type="Proteomes" id="UP000730482">
    <property type="component" value="Unassembled WGS sequence"/>
</dbReference>
<feature type="transmembrane region" description="Helical" evidence="7">
    <location>
        <begin position="577"/>
        <end position="598"/>
    </location>
</feature>
<dbReference type="RefSeq" id="WP_212017118.1">
    <property type="nucleotide sequence ID" value="NZ_JAAFYZ010000164.1"/>
</dbReference>
<dbReference type="PROSITE" id="PS50156">
    <property type="entry name" value="SSD"/>
    <property type="match status" value="1"/>
</dbReference>
<proteinExistence type="predicted"/>
<dbReference type="Gene3D" id="1.20.1640.10">
    <property type="entry name" value="Multidrug efflux transporter AcrB transmembrane domain"/>
    <property type="match status" value="2"/>
</dbReference>
<evidence type="ECO:0000256" key="4">
    <source>
        <dbReference type="ARBA" id="ARBA00022989"/>
    </source>
</evidence>
<dbReference type="Pfam" id="PF03176">
    <property type="entry name" value="MMPL"/>
    <property type="match status" value="2"/>
</dbReference>
<organism evidence="9 10">
    <name type="scientific">Catenulispora pinistramenti</name>
    <dbReference type="NCBI Taxonomy" id="2705254"/>
    <lineage>
        <taxon>Bacteria</taxon>
        <taxon>Bacillati</taxon>
        <taxon>Actinomycetota</taxon>
        <taxon>Actinomycetes</taxon>
        <taxon>Catenulisporales</taxon>
        <taxon>Catenulisporaceae</taxon>
        <taxon>Catenulispora</taxon>
    </lineage>
</organism>
<keyword evidence="4 7" id="KW-1133">Transmembrane helix</keyword>
<accession>A0ABS5L150</accession>
<keyword evidence="3 7" id="KW-0812">Transmembrane</keyword>
<protein>
    <submittedName>
        <fullName evidence="9">MMPL family transporter</fullName>
    </submittedName>
</protein>
<dbReference type="InterPro" id="IPR004869">
    <property type="entry name" value="MMPL_dom"/>
</dbReference>
<dbReference type="PANTHER" id="PTHR33406:SF13">
    <property type="entry name" value="MEMBRANE PROTEIN YDFJ"/>
    <property type="match status" value="1"/>
</dbReference>
<feature type="transmembrane region" description="Helical" evidence="7">
    <location>
        <begin position="660"/>
        <end position="684"/>
    </location>
</feature>
<gene>
    <name evidence="9" type="ORF">KGQ19_34420</name>
</gene>
<comment type="subcellular location">
    <subcellularLocation>
        <location evidence="1">Cell membrane</location>
        <topology evidence="1">Multi-pass membrane protein</topology>
    </subcellularLocation>
</comment>
<dbReference type="InterPro" id="IPR000731">
    <property type="entry name" value="SSD"/>
</dbReference>
<dbReference type="EMBL" id="JAAFYZ010000164">
    <property type="protein sequence ID" value="MBS2551972.1"/>
    <property type="molecule type" value="Genomic_DNA"/>
</dbReference>
<dbReference type="InterPro" id="IPR050545">
    <property type="entry name" value="Mycobact_MmpL"/>
</dbReference>
<evidence type="ECO:0000313" key="9">
    <source>
        <dbReference type="EMBL" id="MBS2551972.1"/>
    </source>
</evidence>
<reference evidence="9 10" key="1">
    <citation type="submission" date="2020-02" db="EMBL/GenBank/DDBJ databases">
        <title>Acidophilic actinobacteria isolated from forest soil.</title>
        <authorList>
            <person name="Golinska P."/>
        </authorList>
    </citation>
    <scope>NUCLEOTIDE SEQUENCE [LARGE SCALE GENOMIC DNA]</scope>
    <source>
        <strain evidence="9 10">NL8</strain>
    </source>
</reference>
<evidence type="ECO:0000256" key="1">
    <source>
        <dbReference type="ARBA" id="ARBA00004651"/>
    </source>
</evidence>
<evidence type="ECO:0000256" key="3">
    <source>
        <dbReference type="ARBA" id="ARBA00022692"/>
    </source>
</evidence>
<evidence type="ECO:0000313" key="10">
    <source>
        <dbReference type="Proteomes" id="UP000730482"/>
    </source>
</evidence>
<feature type="transmembrane region" description="Helical" evidence="7">
    <location>
        <begin position="230"/>
        <end position="255"/>
    </location>
</feature>
<feature type="transmembrane region" description="Helical" evidence="7">
    <location>
        <begin position="276"/>
        <end position="304"/>
    </location>
</feature>
<dbReference type="SUPFAM" id="SSF82866">
    <property type="entry name" value="Multidrug efflux transporter AcrB transmembrane domain"/>
    <property type="match status" value="2"/>
</dbReference>
<feature type="transmembrane region" description="Helical" evidence="7">
    <location>
        <begin position="392"/>
        <end position="410"/>
    </location>
</feature>
<name>A0ABS5L150_9ACTN</name>
<feature type="transmembrane region" description="Helical" evidence="7">
    <location>
        <begin position="191"/>
        <end position="224"/>
    </location>
</feature>
<feature type="transmembrane region" description="Helical" evidence="7">
    <location>
        <begin position="310"/>
        <end position="337"/>
    </location>
</feature>
<feature type="region of interest" description="Disordered" evidence="6">
    <location>
        <begin position="345"/>
        <end position="371"/>
    </location>
</feature>
<feature type="transmembrane region" description="Helical" evidence="7">
    <location>
        <begin position="550"/>
        <end position="570"/>
    </location>
</feature>
<evidence type="ECO:0000259" key="8">
    <source>
        <dbReference type="PROSITE" id="PS50156"/>
    </source>
</evidence>
<keyword evidence="5 7" id="KW-0472">Membrane</keyword>
<dbReference type="PANTHER" id="PTHR33406">
    <property type="entry name" value="MEMBRANE PROTEIN MJ1562-RELATED"/>
    <property type="match status" value="1"/>
</dbReference>
<comment type="caution">
    <text evidence="9">The sequence shown here is derived from an EMBL/GenBank/DDBJ whole genome shotgun (WGS) entry which is preliminary data.</text>
</comment>
<feature type="transmembrane region" description="Helical" evidence="7">
    <location>
        <begin position="696"/>
        <end position="720"/>
    </location>
</feature>
<evidence type="ECO:0000256" key="7">
    <source>
        <dbReference type="SAM" id="Phobius"/>
    </source>
</evidence>
<feature type="transmembrane region" description="Helical" evidence="7">
    <location>
        <begin position="23"/>
        <end position="41"/>
    </location>
</feature>
<sequence length="757" mass="79346">MARERSVAAALGGWSARHRKTAVFGWLLFVVLATMVGGAVGQHSLTDAQNGVGSSAQALQILQNAGLSDPASEMVLVHSASQSAEAAPFRTAVNAVVSGVQGTGQTASIQNPYNAGLISKDGHYALVTFDIIGDPDKAADHAQPILDAVAKARAQNPDMRFDEFGDASGQKWLNDSLGNDFKRAEWTAVPLAFGILLATFGALLAAALPVLLAVTAFVAALGLLDLISHAIPVASTSTSVMLLMGLAVGVDYCLFYLRRERQERAAGRDPQEALRIAAATSGHSVLVSGITVMVAMAGMFLTGMHIFDGFALATILVVAIAMLGSVTVLPALLSMLGDKIDWGRRKKNRQHRADRQARLARQSQPAGPAAAANGGRLWNATMAKVLNHPKPFAALAVGVLVVLAIPALGMKTESLNVNKLLPATNPMVQTYNEISAEFPASPAPGMVVVQTPDVNAPAVTQAVAAFKSQAAAAGVLGDGPVQVTPYPAQHVLKVLFPIAGRDADTKAVDAITKISHTIVPHTFGALPHTTAATGGSLALSTDFNRQLTHSLLPVFVFVVSVTFLLMLLAFRSWVIAATAIVLNLLSTAAAYGVMVAVFQHGWGAGLVGTTAIGTLEAWIPLFVFVVLFGLSMDYHVFVVSRIREARARGLSTKDAVAHGLRATAGAITSAAAIMVAVFAVFGTLDMQDFKQLGVGLGVAILLDATVIRVVLLPTVMILLGERNWRRRDRRPAVPGPAVLFRPDATGGPVPIEAGRLR</sequence>